<dbReference type="SUPFAM" id="SSF46785">
    <property type="entry name" value="Winged helix' DNA-binding domain"/>
    <property type="match status" value="1"/>
</dbReference>
<keyword evidence="3" id="KW-1185">Reference proteome</keyword>
<evidence type="ECO:0000313" key="2">
    <source>
        <dbReference type="EMBL" id="NPT31987.1"/>
    </source>
</evidence>
<dbReference type="Proteomes" id="UP001318401">
    <property type="component" value="Unassembled WGS sequence"/>
</dbReference>
<name>A0ABX2BDC9_9GAMM</name>
<dbReference type="PANTHER" id="PTHR43252:SF7">
    <property type="entry name" value="TRANSCRIPTIONAL REGULATOR YQJI"/>
    <property type="match status" value="1"/>
</dbReference>
<dbReference type="EMBL" id="QDKN01000007">
    <property type="protein sequence ID" value="NPT31987.1"/>
    <property type="molecule type" value="Genomic_DNA"/>
</dbReference>
<dbReference type="InterPro" id="IPR005149">
    <property type="entry name" value="Tscrpt_reg_PadR_N"/>
</dbReference>
<dbReference type="InterPro" id="IPR036390">
    <property type="entry name" value="WH_DNA-bd_sf"/>
</dbReference>
<sequence length="192" mass="21737">MQDSSSVDAPQPEAALPLGMPATRKLSNHELGLLVLILLTDTPRYGSDLAQAIETLSKGFYRPSPGMLYPVLAKLTEQRCLVKERRGRRKYYALTDEGKRYLATRRDSGEQIYQRLQRAGQKLQRLHEVLSETTESPSQALPMAQELMTARMDLKAALYKTQHLSLEAQEEVLTILRDAAERIRACTQRHSN</sequence>
<comment type="caution">
    <text evidence="2">The sequence shown here is derived from an EMBL/GenBank/DDBJ whole genome shotgun (WGS) entry which is preliminary data.</text>
</comment>
<reference evidence="2 3" key="1">
    <citation type="submission" date="2018-04" db="EMBL/GenBank/DDBJ databases">
        <authorList>
            <person name="Li G."/>
            <person name="Du W."/>
            <person name="Bai Y."/>
        </authorList>
    </citation>
    <scope>NUCLEOTIDE SEQUENCE [LARGE SCALE GENOMIC DNA]</scope>
    <source>
        <strain evidence="2 3">YYYZ-3</strain>
    </source>
</reference>
<dbReference type="Gene3D" id="1.10.10.10">
    <property type="entry name" value="Winged helix-like DNA-binding domain superfamily/Winged helix DNA-binding domain"/>
    <property type="match status" value="1"/>
</dbReference>
<evidence type="ECO:0000313" key="3">
    <source>
        <dbReference type="Proteomes" id="UP001318401"/>
    </source>
</evidence>
<dbReference type="InterPro" id="IPR036388">
    <property type="entry name" value="WH-like_DNA-bd_sf"/>
</dbReference>
<feature type="domain" description="Transcription regulator PadR N-terminal" evidence="1">
    <location>
        <begin position="35"/>
        <end position="103"/>
    </location>
</feature>
<protein>
    <recommendedName>
        <fullName evidence="1">Transcription regulator PadR N-terminal domain-containing protein</fullName>
    </recommendedName>
</protein>
<dbReference type="PANTHER" id="PTHR43252">
    <property type="entry name" value="TRANSCRIPTIONAL REGULATOR YQJI"/>
    <property type="match status" value="1"/>
</dbReference>
<accession>A0ABX2BDC9</accession>
<organism evidence="2 3">
    <name type="scientific">Vreelandella venusta</name>
    <dbReference type="NCBI Taxonomy" id="44935"/>
    <lineage>
        <taxon>Bacteria</taxon>
        <taxon>Pseudomonadati</taxon>
        <taxon>Pseudomonadota</taxon>
        <taxon>Gammaproteobacteria</taxon>
        <taxon>Oceanospirillales</taxon>
        <taxon>Halomonadaceae</taxon>
        <taxon>Vreelandella</taxon>
    </lineage>
</organism>
<gene>
    <name evidence="2" type="ORF">DDR56_15605</name>
</gene>
<dbReference type="RefSeq" id="WP_125750750.1">
    <property type="nucleotide sequence ID" value="NZ_CP034367.1"/>
</dbReference>
<dbReference type="Pfam" id="PF03551">
    <property type="entry name" value="PadR"/>
    <property type="match status" value="1"/>
</dbReference>
<evidence type="ECO:0000259" key="1">
    <source>
        <dbReference type="Pfam" id="PF03551"/>
    </source>
</evidence>
<proteinExistence type="predicted"/>